<feature type="compositionally biased region" description="Basic and acidic residues" evidence="1">
    <location>
        <begin position="60"/>
        <end position="69"/>
    </location>
</feature>
<evidence type="ECO:0000256" key="1">
    <source>
        <dbReference type="SAM" id="MobiDB-lite"/>
    </source>
</evidence>
<reference evidence="4" key="1">
    <citation type="submission" date="2020-06" db="EMBL/GenBank/DDBJ databases">
        <authorList>
            <consortium name="Plant Systems Biology data submission"/>
        </authorList>
    </citation>
    <scope>NUCLEOTIDE SEQUENCE</scope>
    <source>
        <strain evidence="4">D6</strain>
    </source>
</reference>
<keyword evidence="2" id="KW-0472">Membrane</keyword>
<feature type="transmembrane region" description="Helical" evidence="2">
    <location>
        <begin position="117"/>
        <end position="137"/>
    </location>
</feature>
<feature type="region of interest" description="Disordered" evidence="1">
    <location>
        <begin position="54"/>
        <end position="96"/>
    </location>
</feature>
<keyword evidence="2" id="KW-1133">Transmembrane helix</keyword>
<dbReference type="OrthoDB" id="2013891at2759"/>
<feature type="transmembrane region" description="Helical" evidence="2">
    <location>
        <begin position="149"/>
        <end position="168"/>
    </location>
</feature>
<feature type="chain" id="PRO_5040285782" description="Arabinogalactan protein" evidence="3">
    <location>
        <begin position="22"/>
        <end position="186"/>
    </location>
</feature>
<comment type="caution">
    <text evidence="4">The sequence shown here is derived from an EMBL/GenBank/DDBJ whole genome shotgun (WGS) entry which is preliminary data.</text>
</comment>
<protein>
    <recommendedName>
        <fullName evidence="6">Arabinogalactan protein</fullName>
    </recommendedName>
</protein>
<keyword evidence="3" id="KW-0732">Signal</keyword>
<feature type="compositionally biased region" description="Low complexity" evidence="1">
    <location>
        <begin position="70"/>
        <end position="87"/>
    </location>
</feature>
<accession>A0A9N8DKI4</accession>
<keyword evidence="5" id="KW-1185">Reference proteome</keyword>
<dbReference type="EMBL" id="CAICTM010000204">
    <property type="protein sequence ID" value="CAB9504678.1"/>
    <property type="molecule type" value="Genomic_DNA"/>
</dbReference>
<evidence type="ECO:0000313" key="4">
    <source>
        <dbReference type="EMBL" id="CAB9504678.1"/>
    </source>
</evidence>
<organism evidence="4 5">
    <name type="scientific">Seminavis robusta</name>
    <dbReference type="NCBI Taxonomy" id="568900"/>
    <lineage>
        <taxon>Eukaryota</taxon>
        <taxon>Sar</taxon>
        <taxon>Stramenopiles</taxon>
        <taxon>Ochrophyta</taxon>
        <taxon>Bacillariophyta</taxon>
        <taxon>Bacillariophyceae</taxon>
        <taxon>Bacillariophycidae</taxon>
        <taxon>Naviculales</taxon>
        <taxon>Naviculaceae</taxon>
        <taxon>Seminavis</taxon>
    </lineage>
</organism>
<feature type="signal peptide" evidence="3">
    <location>
        <begin position="1"/>
        <end position="21"/>
    </location>
</feature>
<dbReference type="Proteomes" id="UP001153069">
    <property type="component" value="Unassembled WGS sequence"/>
</dbReference>
<sequence>MKSSAAISTILFLLVATLCDAFVTKVPERAVISVFRHGAHRAFISTSRSSPKIFLSTPSEPEKEEDKASEAAVSETPSESPSAVPVSEDPPKAAPPAVVVPVEEEESSVPIDLPSPLLLASSMILGIVSTGSIFDLLGGNPSFGFAPTAGVALTGLPLCLFLFTAAIAKGQKETEEDDEEFRRGGF</sequence>
<evidence type="ECO:0008006" key="6">
    <source>
        <dbReference type="Google" id="ProtNLM"/>
    </source>
</evidence>
<dbReference type="AlphaFoldDB" id="A0A9N8DKI4"/>
<proteinExistence type="predicted"/>
<keyword evidence="2" id="KW-0812">Transmembrane</keyword>
<evidence type="ECO:0000256" key="2">
    <source>
        <dbReference type="SAM" id="Phobius"/>
    </source>
</evidence>
<name>A0A9N8DKI4_9STRA</name>
<evidence type="ECO:0000256" key="3">
    <source>
        <dbReference type="SAM" id="SignalP"/>
    </source>
</evidence>
<gene>
    <name evidence="4" type="ORF">SEMRO_205_G086120.1</name>
</gene>
<evidence type="ECO:0000313" key="5">
    <source>
        <dbReference type="Proteomes" id="UP001153069"/>
    </source>
</evidence>